<dbReference type="SMART" id="SM01120">
    <property type="entry name" value="Dak2"/>
    <property type="match status" value="1"/>
</dbReference>
<dbReference type="SUPFAM" id="SSF82549">
    <property type="entry name" value="DAK1/DegV-like"/>
    <property type="match status" value="1"/>
</dbReference>
<accession>A0ABP7PNJ8</accession>
<evidence type="ECO:0000256" key="2">
    <source>
        <dbReference type="ARBA" id="ARBA00022741"/>
    </source>
</evidence>
<dbReference type="SUPFAM" id="SSF101473">
    <property type="entry name" value="DhaL-like"/>
    <property type="match status" value="1"/>
</dbReference>
<keyword evidence="3 7" id="KW-0418">Kinase</keyword>
<dbReference type="Pfam" id="PF02733">
    <property type="entry name" value="Dak1"/>
    <property type="match status" value="1"/>
</dbReference>
<keyword evidence="2" id="KW-0547">Nucleotide-binding</keyword>
<dbReference type="Pfam" id="PF02734">
    <property type="entry name" value="Dak2"/>
    <property type="match status" value="1"/>
</dbReference>
<dbReference type="InterPro" id="IPR050861">
    <property type="entry name" value="Dihydroxyacetone_Kinase"/>
</dbReference>
<keyword evidence="8" id="KW-1185">Reference proteome</keyword>
<reference evidence="8" key="1">
    <citation type="journal article" date="2019" name="Int. J. Syst. Evol. Microbiol.">
        <title>The Global Catalogue of Microorganisms (GCM) 10K type strain sequencing project: providing services to taxonomists for standard genome sequencing and annotation.</title>
        <authorList>
            <consortium name="The Broad Institute Genomics Platform"/>
            <consortium name="The Broad Institute Genome Sequencing Center for Infectious Disease"/>
            <person name="Wu L."/>
            <person name="Ma J."/>
        </authorList>
    </citation>
    <scope>NUCLEOTIDE SEQUENCE [LARGE SCALE GENOMIC DNA]</scope>
    <source>
        <strain evidence="8">JCM 17027</strain>
    </source>
</reference>
<evidence type="ECO:0000256" key="4">
    <source>
        <dbReference type="ARBA" id="ARBA00022840"/>
    </source>
</evidence>
<dbReference type="InterPro" id="IPR004007">
    <property type="entry name" value="DhaL_dom"/>
</dbReference>
<dbReference type="InterPro" id="IPR036117">
    <property type="entry name" value="DhaL_dom_sf"/>
</dbReference>
<evidence type="ECO:0000313" key="7">
    <source>
        <dbReference type="EMBL" id="GAA3968698.1"/>
    </source>
</evidence>
<comment type="caution">
    <text evidence="7">The sequence shown here is derived from an EMBL/GenBank/DDBJ whole genome shotgun (WGS) entry which is preliminary data.</text>
</comment>
<sequence>MTRLFNDPAAFADEALEGFAAAHRRWVRPVTGGVVRATATPAGQVAVVIGGGSGHYPAFSGLVGRGLAHGAAVGNVFASPSAQQIRSVARAAYGGAGVLLMYGNYAGDVLHFGQAAERLAADGIDARTFAVADDISSAAVDESAKRRGIAGDLPVFKAAAAAAEQGLPLDEVMRVAERTGARTRSFGIAFSGCTLPGADRPLFTVPEARMAVGLGIHGEPGIGEEELPTADEAARLLVGTLLKELPEDVEVPAGQRAAVILNGLGSVKYEELFVVYREVAALLGEAGVEIVDPEVGELVTSFDMAGVSLTLTWLDARLEELWRAPADTPAFRKGALDAPEQEGRVPLAEDIPDTAVPPASATSRHAADATLAALDAVAVTVGTHADELGRIDAVAGDGDHGIGMRRGSTAALRAATDAHGLGAGAGTVLTRAGDAWADKAGGTSGALWGTILRSLGTALGDQDAPDAARAAAGVTEASAAVRRLGGAEVGDKTMVDVLVPFADTLADAVAEGLGLTEAWDRAATAATEAAAATAGLLPRKGRARPHAEKSLGTADAGAHSLALITRAVHGALLDHAREDHAREDLFHDHH</sequence>
<dbReference type="RefSeq" id="WP_345591110.1">
    <property type="nucleotide sequence ID" value="NZ_BAABCQ010000028.1"/>
</dbReference>
<evidence type="ECO:0000259" key="5">
    <source>
        <dbReference type="PROSITE" id="PS51480"/>
    </source>
</evidence>
<dbReference type="PROSITE" id="PS51480">
    <property type="entry name" value="DHAL"/>
    <property type="match status" value="1"/>
</dbReference>
<feature type="domain" description="DhaK" evidence="6">
    <location>
        <begin position="7"/>
        <end position="331"/>
    </location>
</feature>
<evidence type="ECO:0000256" key="1">
    <source>
        <dbReference type="ARBA" id="ARBA00022679"/>
    </source>
</evidence>
<keyword evidence="1" id="KW-0808">Transferase</keyword>
<dbReference type="EMBL" id="BAABCQ010000028">
    <property type="protein sequence ID" value="GAA3968698.1"/>
    <property type="molecule type" value="Genomic_DNA"/>
</dbReference>
<evidence type="ECO:0000259" key="6">
    <source>
        <dbReference type="PROSITE" id="PS51481"/>
    </source>
</evidence>
<protein>
    <submittedName>
        <fullName evidence="7">Dihydroxyacetone kinase family protein</fullName>
    </submittedName>
</protein>
<keyword evidence="4" id="KW-0067">ATP-binding</keyword>
<dbReference type="PROSITE" id="PS51481">
    <property type="entry name" value="DHAK"/>
    <property type="match status" value="1"/>
</dbReference>
<feature type="domain" description="DhaL" evidence="5">
    <location>
        <begin position="368"/>
        <end position="570"/>
    </location>
</feature>
<dbReference type="PANTHER" id="PTHR28629">
    <property type="entry name" value="TRIOKINASE/FMN CYCLASE"/>
    <property type="match status" value="1"/>
</dbReference>
<dbReference type="NCBIfam" id="NF011049">
    <property type="entry name" value="PRK14479.1"/>
    <property type="match status" value="1"/>
</dbReference>
<organism evidence="7 8">
    <name type="scientific">Streptomyces marokkonensis</name>
    <dbReference type="NCBI Taxonomy" id="324855"/>
    <lineage>
        <taxon>Bacteria</taxon>
        <taxon>Bacillati</taxon>
        <taxon>Actinomycetota</taxon>
        <taxon>Actinomycetes</taxon>
        <taxon>Kitasatosporales</taxon>
        <taxon>Streptomycetaceae</taxon>
        <taxon>Streptomyces</taxon>
    </lineage>
</organism>
<proteinExistence type="predicted"/>
<dbReference type="InterPro" id="IPR004006">
    <property type="entry name" value="DhaK_dom"/>
</dbReference>
<dbReference type="Gene3D" id="3.40.50.10440">
    <property type="entry name" value="Dihydroxyacetone kinase, domain 1"/>
    <property type="match status" value="1"/>
</dbReference>
<name>A0ABP7PNJ8_9ACTN</name>
<evidence type="ECO:0000256" key="3">
    <source>
        <dbReference type="ARBA" id="ARBA00022777"/>
    </source>
</evidence>
<dbReference type="PANTHER" id="PTHR28629:SF4">
    <property type="entry name" value="TRIOKINASE_FMN CYCLASE"/>
    <property type="match status" value="1"/>
</dbReference>
<dbReference type="GO" id="GO:0016301">
    <property type="term" value="F:kinase activity"/>
    <property type="evidence" value="ECO:0007669"/>
    <property type="project" value="UniProtKB-KW"/>
</dbReference>
<gene>
    <name evidence="7" type="ORF">GCM10022384_20020</name>
</gene>
<evidence type="ECO:0000313" key="8">
    <source>
        <dbReference type="Proteomes" id="UP001500034"/>
    </source>
</evidence>
<dbReference type="Gene3D" id="3.30.1180.20">
    <property type="entry name" value="Dihydroxyacetone kinase, domain 2"/>
    <property type="match status" value="1"/>
</dbReference>
<dbReference type="Proteomes" id="UP001500034">
    <property type="component" value="Unassembled WGS sequence"/>
</dbReference>
<dbReference type="Gene3D" id="1.25.40.340">
    <property type="match status" value="1"/>
</dbReference>